<evidence type="ECO:0000313" key="10">
    <source>
        <dbReference type="Proteomes" id="UP000193427"/>
    </source>
</evidence>
<sequence>MARRDPKRALVAVVAGLLAACATPPPEADLEPAKAALAEGRLREGYLDLAARAARHPADAPTRVWLARARDRYTTSLITGATQALQSGQPDQAEPLFRELATVPGFEARARDGLQRVAAARAPAAELRLDHRLSAPAADPAMQRRVSLQFRDAPVRSVFDVIGRTAQVAIVFDRDVPPDLKVSVSLRDTTVAAALDKVARGAGLAHRLDDDGTVLVYPDLPRKQADYQGLVVRSFYLTHVDARFMAQSLKTVLRSRDIVVDPKINMIVLRDTPEGLRLAEQLVRMHDVAEPEVMLEVEVLEVKRTLLQQLGIDWPSQLSLSPLPMQLQVPGMPFDRNLPVTLRDVLNLRSSSVEAALGSLTVHLRREDGDVNTLATPRLRARNREKARIMIGERVPNITSTSTSTGFVAESVNYVDVGLKLEIEPQVYAGGEVVIKVGLEVSSLLDQTQTRSGSTAYRISTRNANTVLRLRDGENQLLAGLIQDEDLRQQGKVPGLGEMPVVGRLFTAQRDQHAKTEIVLSITPRLIRPLPVPSAGDSSFRLGTASGIRGRMEDAPPDDAPEAVEAPAADKGGERPQVTR</sequence>
<keyword evidence="4" id="KW-0472">Membrane</keyword>
<dbReference type="PRINTS" id="PR01032">
    <property type="entry name" value="PHAGEIV"/>
</dbReference>
<dbReference type="PRINTS" id="PR00811">
    <property type="entry name" value="BCTERIALGSPD"/>
</dbReference>
<dbReference type="InterPro" id="IPR038591">
    <property type="entry name" value="NolW-like_sf"/>
</dbReference>
<name>A0A1W6LGE5_9BURK</name>
<keyword evidence="2 7" id="KW-0813">Transport</keyword>
<dbReference type="Pfam" id="PF03958">
    <property type="entry name" value="Secretin_N"/>
    <property type="match status" value="1"/>
</dbReference>
<dbReference type="Gene3D" id="3.55.50.30">
    <property type="match status" value="1"/>
</dbReference>
<proteinExistence type="inferred from homology"/>
<dbReference type="AlphaFoldDB" id="A0A1W6LGE5"/>
<dbReference type="InterPro" id="IPR005644">
    <property type="entry name" value="NolW-like"/>
</dbReference>
<dbReference type="KEGG" id="rgu:A4W93_27425"/>
<dbReference type="Gene3D" id="3.30.1370.120">
    <property type="match status" value="1"/>
</dbReference>
<evidence type="ECO:0000313" key="9">
    <source>
        <dbReference type="EMBL" id="ARN23335.1"/>
    </source>
</evidence>
<dbReference type="GO" id="GO:0009306">
    <property type="term" value="P:protein secretion"/>
    <property type="evidence" value="ECO:0007669"/>
    <property type="project" value="InterPro"/>
</dbReference>
<dbReference type="STRING" id="946333.A4W93_27425"/>
<dbReference type="InterPro" id="IPR001775">
    <property type="entry name" value="GspD/PilQ"/>
</dbReference>
<evidence type="ECO:0000256" key="6">
    <source>
        <dbReference type="RuleBase" id="RU004003"/>
    </source>
</evidence>
<organism evidence="9 10">
    <name type="scientific">Piscinibacter gummiphilus</name>
    <dbReference type="NCBI Taxonomy" id="946333"/>
    <lineage>
        <taxon>Bacteria</taxon>
        <taxon>Pseudomonadati</taxon>
        <taxon>Pseudomonadota</taxon>
        <taxon>Betaproteobacteria</taxon>
        <taxon>Burkholderiales</taxon>
        <taxon>Sphaerotilaceae</taxon>
        <taxon>Piscinibacter</taxon>
    </lineage>
</organism>
<evidence type="ECO:0000256" key="1">
    <source>
        <dbReference type="ARBA" id="ARBA00004370"/>
    </source>
</evidence>
<dbReference type="SMART" id="SM00965">
    <property type="entry name" value="STN"/>
    <property type="match status" value="1"/>
</dbReference>
<evidence type="ECO:0000256" key="7">
    <source>
        <dbReference type="RuleBase" id="RU004004"/>
    </source>
</evidence>
<dbReference type="OrthoDB" id="9775455at2"/>
<dbReference type="PANTHER" id="PTHR30332">
    <property type="entry name" value="PROBABLE GENERAL SECRETION PATHWAY PROTEIN D"/>
    <property type="match status" value="1"/>
</dbReference>
<comment type="similarity">
    <text evidence="6">Belongs to the bacterial secretin family.</text>
</comment>
<evidence type="ECO:0000256" key="4">
    <source>
        <dbReference type="ARBA" id="ARBA00023136"/>
    </source>
</evidence>
<evidence type="ECO:0000256" key="3">
    <source>
        <dbReference type="ARBA" id="ARBA00022729"/>
    </source>
</evidence>
<dbReference type="PANTHER" id="PTHR30332:SF17">
    <property type="entry name" value="TYPE IV PILIATION SYSTEM PROTEIN DR_0774-RELATED"/>
    <property type="match status" value="1"/>
</dbReference>
<dbReference type="PROSITE" id="PS51257">
    <property type="entry name" value="PROKAR_LIPOPROTEIN"/>
    <property type="match status" value="1"/>
</dbReference>
<keyword evidence="10" id="KW-1185">Reference proteome</keyword>
<reference evidence="9 10" key="1">
    <citation type="submission" date="2016-04" db="EMBL/GenBank/DDBJ databases">
        <title>Complete genome sequence of natural rubber-degrading, novel Gram-negative bacterium, Rhizobacter gummiphilus strain NS21.</title>
        <authorList>
            <person name="Tabata M."/>
            <person name="Kasai D."/>
            <person name="Fukuda M."/>
        </authorList>
    </citation>
    <scope>NUCLEOTIDE SEQUENCE [LARGE SCALE GENOMIC DNA]</scope>
    <source>
        <strain evidence="9 10">NS21</strain>
    </source>
</reference>
<keyword evidence="3" id="KW-0732">Signal</keyword>
<protein>
    <submittedName>
        <fullName evidence="9">Uncharacterized protein</fullName>
    </submittedName>
</protein>
<dbReference type="RefSeq" id="WP_085753653.1">
    <property type="nucleotide sequence ID" value="NZ_BSPR01000017.1"/>
</dbReference>
<evidence type="ECO:0000256" key="5">
    <source>
        <dbReference type="ARBA" id="ARBA00023237"/>
    </source>
</evidence>
<dbReference type="InterPro" id="IPR050810">
    <property type="entry name" value="Bact_Secretion_Sys_Channel"/>
</dbReference>
<evidence type="ECO:0000256" key="8">
    <source>
        <dbReference type="SAM" id="MobiDB-lite"/>
    </source>
</evidence>
<dbReference type="Proteomes" id="UP000193427">
    <property type="component" value="Chromosome"/>
</dbReference>
<keyword evidence="5" id="KW-0998">Cell outer membrane</keyword>
<evidence type="ECO:0000256" key="2">
    <source>
        <dbReference type="ARBA" id="ARBA00022448"/>
    </source>
</evidence>
<dbReference type="InterPro" id="IPR004846">
    <property type="entry name" value="T2SS/T3SS_dom"/>
</dbReference>
<dbReference type="GO" id="GO:0009279">
    <property type="term" value="C:cell outer membrane"/>
    <property type="evidence" value="ECO:0007669"/>
    <property type="project" value="UniProtKB-SubCell"/>
</dbReference>
<dbReference type="InterPro" id="IPR011662">
    <property type="entry name" value="Secretin/TonB_short_N"/>
</dbReference>
<dbReference type="Pfam" id="PF07660">
    <property type="entry name" value="STN"/>
    <property type="match status" value="1"/>
</dbReference>
<feature type="region of interest" description="Disordered" evidence="8">
    <location>
        <begin position="533"/>
        <end position="580"/>
    </location>
</feature>
<dbReference type="Pfam" id="PF00263">
    <property type="entry name" value="Secretin"/>
    <property type="match status" value="1"/>
</dbReference>
<comment type="subcellular location">
    <subcellularLocation>
        <location evidence="7">Cell outer membrane</location>
    </subcellularLocation>
    <subcellularLocation>
        <location evidence="1">Membrane</location>
    </subcellularLocation>
</comment>
<gene>
    <name evidence="9" type="ORF">A4W93_27425</name>
</gene>
<dbReference type="EMBL" id="CP015118">
    <property type="protein sequence ID" value="ARN23335.1"/>
    <property type="molecule type" value="Genomic_DNA"/>
</dbReference>
<dbReference type="GO" id="GO:0015627">
    <property type="term" value="C:type II protein secretion system complex"/>
    <property type="evidence" value="ECO:0007669"/>
    <property type="project" value="TreeGrafter"/>
</dbReference>
<accession>A0A1W6LGE5</accession>